<evidence type="ECO:0000256" key="1">
    <source>
        <dbReference type="SAM" id="Phobius"/>
    </source>
</evidence>
<dbReference type="Proteomes" id="UP000295334">
    <property type="component" value="Unassembled WGS sequence"/>
</dbReference>
<dbReference type="PANTHER" id="PTHR34220">
    <property type="entry name" value="SENSOR HISTIDINE KINASE YPDA"/>
    <property type="match status" value="1"/>
</dbReference>
<keyword evidence="3" id="KW-0418">Kinase</keyword>
<keyword evidence="1" id="KW-0812">Transmembrane</keyword>
<protein>
    <submittedName>
        <fullName evidence="3">Histidine kinase</fullName>
    </submittedName>
</protein>
<keyword evidence="4" id="KW-1185">Reference proteome</keyword>
<dbReference type="Pfam" id="PF06580">
    <property type="entry name" value="His_kinase"/>
    <property type="match status" value="1"/>
</dbReference>
<evidence type="ECO:0000313" key="3">
    <source>
        <dbReference type="EMBL" id="TCJ14308.1"/>
    </source>
</evidence>
<keyword evidence="3" id="KW-0808">Transferase</keyword>
<keyword evidence="1" id="KW-1133">Transmembrane helix</keyword>
<dbReference type="AlphaFoldDB" id="A0A4R1BBJ7"/>
<dbReference type="InterPro" id="IPR036890">
    <property type="entry name" value="HATPase_C_sf"/>
</dbReference>
<dbReference type="GO" id="GO:0016020">
    <property type="term" value="C:membrane"/>
    <property type="evidence" value="ECO:0007669"/>
    <property type="project" value="InterPro"/>
</dbReference>
<dbReference type="Gene3D" id="3.30.565.10">
    <property type="entry name" value="Histidine kinase-like ATPase, C-terminal domain"/>
    <property type="match status" value="1"/>
</dbReference>
<reference evidence="3 4" key="1">
    <citation type="submission" date="2019-03" db="EMBL/GenBank/DDBJ databases">
        <authorList>
            <person name="Kim M.K.M."/>
        </authorList>
    </citation>
    <scope>NUCLEOTIDE SEQUENCE [LARGE SCALE GENOMIC DNA]</scope>
    <source>
        <strain evidence="3 4">17J68-12</strain>
    </source>
</reference>
<dbReference type="EMBL" id="SJZI01000042">
    <property type="protein sequence ID" value="TCJ14308.1"/>
    <property type="molecule type" value="Genomic_DNA"/>
</dbReference>
<feature type="transmembrane region" description="Helical" evidence="1">
    <location>
        <begin position="109"/>
        <end position="132"/>
    </location>
</feature>
<dbReference type="InterPro" id="IPR010559">
    <property type="entry name" value="Sig_transdc_His_kin_internal"/>
</dbReference>
<evidence type="ECO:0000259" key="2">
    <source>
        <dbReference type="Pfam" id="PF06580"/>
    </source>
</evidence>
<gene>
    <name evidence="3" type="ORF">EPD60_09930</name>
</gene>
<sequence length="349" mass="40069">MQRYLNYLARPENHMLARNGAAALLLFITSLLLHTHIRGDGGEVMVLFGVLLPYAILQYTISFMYLLPLAHRRRRPFWTYMVMVGAVLVVTALPFGLLVYTIRQHDDDALAFTVVNAAINFFGMAPITFYFYRRSRRLEKKVVHLEKELGQSEAGLDFLRSQINPHFLFNALNTLYGLALNEGAERTAGGVQMLGDMMRFMMQENLQPEIDLARDVEYLEHYISLQRLRTEGNGEVQVSLNIGATLPGLRIAPMLLIPFVENAFKHGVSYREPSFIKVLLEEKNGTLFFDVHNSVHEKPHDDPERYKSGIGLENVRRRLELLYPGRHQLFVRGTEKEFFVHLSIDLTSK</sequence>
<proteinExistence type="predicted"/>
<dbReference type="InterPro" id="IPR050640">
    <property type="entry name" value="Bact_2-comp_sensor_kinase"/>
</dbReference>
<dbReference type="PANTHER" id="PTHR34220:SF7">
    <property type="entry name" value="SENSOR HISTIDINE KINASE YPDA"/>
    <property type="match status" value="1"/>
</dbReference>
<name>A0A4R1BBJ7_9BACT</name>
<feature type="transmembrane region" description="Helical" evidence="1">
    <location>
        <begin position="45"/>
        <end position="67"/>
    </location>
</feature>
<keyword evidence="1" id="KW-0472">Membrane</keyword>
<dbReference type="SUPFAM" id="SSF55874">
    <property type="entry name" value="ATPase domain of HSP90 chaperone/DNA topoisomerase II/histidine kinase"/>
    <property type="match status" value="1"/>
</dbReference>
<comment type="caution">
    <text evidence="3">The sequence shown here is derived from an EMBL/GenBank/DDBJ whole genome shotgun (WGS) entry which is preliminary data.</text>
</comment>
<accession>A0A4R1BBJ7</accession>
<feature type="transmembrane region" description="Helical" evidence="1">
    <location>
        <begin position="79"/>
        <end position="103"/>
    </location>
</feature>
<dbReference type="GO" id="GO:0000155">
    <property type="term" value="F:phosphorelay sensor kinase activity"/>
    <property type="evidence" value="ECO:0007669"/>
    <property type="project" value="InterPro"/>
</dbReference>
<evidence type="ECO:0000313" key="4">
    <source>
        <dbReference type="Proteomes" id="UP000295334"/>
    </source>
</evidence>
<dbReference type="RefSeq" id="WP_131449299.1">
    <property type="nucleotide sequence ID" value="NZ_SJZI01000042.1"/>
</dbReference>
<organism evidence="3 4">
    <name type="scientific">Flaviaesturariibacter flavus</name>
    <dbReference type="NCBI Taxonomy" id="2502780"/>
    <lineage>
        <taxon>Bacteria</taxon>
        <taxon>Pseudomonadati</taxon>
        <taxon>Bacteroidota</taxon>
        <taxon>Chitinophagia</taxon>
        <taxon>Chitinophagales</taxon>
        <taxon>Chitinophagaceae</taxon>
        <taxon>Flaviaestuariibacter</taxon>
    </lineage>
</organism>
<feature type="transmembrane region" description="Helical" evidence="1">
    <location>
        <begin position="21"/>
        <end position="39"/>
    </location>
</feature>
<dbReference type="OrthoDB" id="9792992at2"/>
<feature type="domain" description="Signal transduction histidine kinase internal region" evidence="2">
    <location>
        <begin position="156"/>
        <end position="231"/>
    </location>
</feature>